<protein>
    <submittedName>
        <fullName evidence="4">Alpha/beta hydrolase fold</fullName>
    </submittedName>
</protein>
<dbReference type="EMBL" id="FNRL01000018">
    <property type="protein sequence ID" value="SEA84721.1"/>
    <property type="molecule type" value="Genomic_DNA"/>
</dbReference>
<dbReference type="PANTHER" id="PTHR48081:SF6">
    <property type="entry name" value="PEPTIDASE S9 PROLYL OLIGOPEPTIDASE CATALYTIC DOMAIN-CONTAINING PROTEIN"/>
    <property type="match status" value="1"/>
</dbReference>
<keyword evidence="2" id="KW-0732">Signal</keyword>
<evidence type="ECO:0000313" key="4">
    <source>
        <dbReference type="EMBL" id="SEA84721.1"/>
    </source>
</evidence>
<name>A0A1H4EI07_9BACT</name>
<dbReference type="InterPro" id="IPR013094">
    <property type="entry name" value="AB_hydrolase_3"/>
</dbReference>
<evidence type="ECO:0000256" key="1">
    <source>
        <dbReference type="ARBA" id="ARBA00022801"/>
    </source>
</evidence>
<feature type="signal peptide" evidence="2">
    <location>
        <begin position="1"/>
        <end position="22"/>
    </location>
</feature>
<dbReference type="Gene3D" id="3.40.50.1820">
    <property type="entry name" value="alpha/beta hydrolase"/>
    <property type="match status" value="1"/>
</dbReference>
<dbReference type="InterPro" id="IPR050300">
    <property type="entry name" value="GDXG_lipolytic_enzyme"/>
</dbReference>
<dbReference type="PANTHER" id="PTHR48081">
    <property type="entry name" value="AB HYDROLASE SUPERFAMILY PROTEIN C4A8.06C"/>
    <property type="match status" value="1"/>
</dbReference>
<feature type="chain" id="PRO_5011788305" evidence="2">
    <location>
        <begin position="23"/>
        <end position="273"/>
    </location>
</feature>
<feature type="domain" description="Alpha/beta hydrolase fold-3" evidence="3">
    <location>
        <begin position="66"/>
        <end position="251"/>
    </location>
</feature>
<dbReference type="STRING" id="408074.SAMN05660909_03762"/>
<dbReference type="GO" id="GO:0016787">
    <property type="term" value="F:hydrolase activity"/>
    <property type="evidence" value="ECO:0007669"/>
    <property type="project" value="UniProtKB-KW"/>
</dbReference>
<accession>A0A1H4EI07</accession>
<sequence length="273" mass="29946">MKTNNRLQMLALLLLASIYVNAARAQQSIELPLWPEKAGTEDYNNALVKVFLPAGGNGMAVIACPGGGYSYLEMIKEGTRFASYFNEQGIALIVLQYRLPKGRSGVPLSDARRAMQLVKEHAAEWHINKNKIGIMGSSAGGHLAATLSTHANADERPAFQVLLYPVISMEEGLTHPGSRKELLGANPDAALVREYSNEQQVAATNPPAFIVASDDDKTVSSLNSVLYYEALHKKNVPAELHIYPKGGHGWALNDNFLYKTEWTAALKKWLQSR</sequence>
<evidence type="ECO:0000313" key="5">
    <source>
        <dbReference type="Proteomes" id="UP000199656"/>
    </source>
</evidence>
<organism evidence="4 5">
    <name type="scientific">Chitinophaga terrae</name>
    <name type="common">ex Kim and Jung 2007</name>
    <dbReference type="NCBI Taxonomy" id="408074"/>
    <lineage>
        <taxon>Bacteria</taxon>
        <taxon>Pseudomonadati</taxon>
        <taxon>Bacteroidota</taxon>
        <taxon>Chitinophagia</taxon>
        <taxon>Chitinophagales</taxon>
        <taxon>Chitinophagaceae</taxon>
        <taxon>Chitinophaga</taxon>
    </lineage>
</organism>
<evidence type="ECO:0000256" key="2">
    <source>
        <dbReference type="SAM" id="SignalP"/>
    </source>
</evidence>
<keyword evidence="5" id="KW-1185">Reference proteome</keyword>
<dbReference type="SUPFAM" id="SSF53474">
    <property type="entry name" value="alpha/beta-Hydrolases"/>
    <property type="match status" value="1"/>
</dbReference>
<dbReference type="Pfam" id="PF07859">
    <property type="entry name" value="Abhydrolase_3"/>
    <property type="match status" value="1"/>
</dbReference>
<reference evidence="5" key="1">
    <citation type="submission" date="2016-10" db="EMBL/GenBank/DDBJ databases">
        <authorList>
            <person name="Varghese N."/>
            <person name="Submissions S."/>
        </authorList>
    </citation>
    <scope>NUCLEOTIDE SEQUENCE [LARGE SCALE GENOMIC DNA]</scope>
    <source>
        <strain evidence="5">DSM 23920</strain>
    </source>
</reference>
<keyword evidence="1 4" id="KW-0378">Hydrolase</keyword>
<evidence type="ECO:0000259" key="3">
    <source>
        <dbReference type="Pfam" id="PF07859"/>
    </source>
</evidence>
<dbReference type="Proteomes" id="UP000199656">
    <property type="component" value="Unassembled WGS sequence"/>
</dbReference>
<dbReference type="InterPro" id="IPR029058">
    <property type="entry name" value="AB_hydrolase_fold"/>
</dbReference>
<gene>
    <name evidence="4" type="ORF">SAMN05660909_03762</name>
</gene>
<proteinExistence type="predicted"/>
<dbReference type="RefSeq" id="WP_168927903.1">
    <property type="nucleotide sequence ID" value="NZ_BKAT01000031.1"/>
</dbReference>
<dbReference type="AlphaFoldDB" id="A0A1H4EI07"/>